<evidence type="ECO:0000313" key="1">
    <source>
        <dbReference type="EMBL" id="OYR09590.1"/>
    </source>
</evidence>
<evidence type="ECO:0000313" key="2">
    <source>
        <dbReference type="Proteomes" id="UP000216345"/>
    </source>
</evidence>
<protein>
    <submittedName>
        <fullName evidence="1">Uncharacterized protein</fullName>
    </submittedName>
</protein>
<organism evidence="1 2">
    <name type="scientific">Brucella rhizosphaerae</name>
    <dbReference type="NCBI Taxonomy" id="571254"/>
    <lineage>
        <taxon>Bacteria</taxon>
        <taxon>Pseudomonadati</taxon>
        <taxon>Pseudomonadota</taxon>
        <taxon>Alphaproteobacteria</taxon>
        <taxon>Hyphomicrobiales</taxon>
        <taxon>Brucellaceae</taxon>
        <taxon>Brucella/Ochrobactrum group</taxon>
        <taxon>Brucella</taxon>
    </lineage>
</organism>
<accession>A0A256F4C3</accession>
<dbReference type="AlphaFoldDB" id="A0A256F4C3"/>
<gene>
    <name evidence="1" type="ORF">CEV32_2020</name>
</gene>
<dbReference type="Proteomes" id="UP000216345">
    <property type="component" value="Unassembled WGS sequence"/>
</dbReference>
<dbReference type="EMBL" id="NNRK01000034">
    <property type="protein sequence ID" value="OYR09590.1"/>
    <property type="molecule type" value="Genomic_DNA"/>
</dbReference>
<keyword evidence="2" id="KW-1185">Reference proteome</keyword>
<proteinExistence type="predicted"/>
<name>A0A256F4C3_9HYPH</name>
<comment type="caution">
    <text evidence="1">The sequence shown here is derived from an EMBL/GenBank/DDBJ whole genome shotgun (WGS) entry which is preliminary data.</text>
</comment>
<sequence>MKLRQQKCRGKAVASFPITTCEEIGFKARDPLGLHERAL</sequence>
<reference evidence="1 2" key="1">
    <citation type="submission" date="2017-07" db="EMBL/GenBank/DDBJ databases">
        <title>Phylogenetic study on the rhizospheric bacterium Ochrobactrum sp. A44.</title>
        <authorList>
            <person name="Krzyzanowska D.M."/>
            <person name="Ossowicki A."/>
            <person name="Rajewska M."/>
            <person name="Maciag T."/>
            <person name="Kaczynski Z."/>
            <person name="Czerwicka M."/>
            <person name="Jafra S."/>
        </authorList>
    </citation>
    <scope>NUCLEOTIDE SEQUENCE [LARGE SCALE GENOMIC DNA]</scope>
    <source>
        <strain evidence="1 2">PR17</strain>
    </source>
</reference>